<evidence type="ECO:0000256" key="3">
    <source>
        <dbReference type="ARBA" id="ARBA00022723"/>
    </source>
</evidence>
<feature type="domain" description="Oxidoreductase molybdopterin-binding" evidence="6">
    <location>
        <begin position="124"/>
        <end position="286"/>
    </location>
</feature>
<dbReference type="SUPFAM" id="SSF56524">
    <property type="entry name" value="Oxidoreductase molybdopterin-binding domain"/>
    <property type="match status" value="1"/>
</dbReference>
<comment type="caution">
    <text evidence="8">The sequence shown here is derived from an EMBL/GenBank/DDBJ whole genome shotgun (WGS) entry which is preliminary data.</text>
</comment>
<dbReference type="Proteomes" id="UP000598467">
    <property type="component" value="Unassembled WGS sequence"/>
</dbReference>
<keyword evidence="2" id="KW-0500">Molybdenum</keyword>
<dbReference type="EC" id="1.8.2.1" evidence="8"/>
<dbReference type="InterPro" id="IPR036374">
    <property type="entry name" value="OxRdtase_Mopterin-bd_sf"/>
</dbReference>
<feature type="compositionally biased region" description="Polar residues" evidence="5">
    <location>
        <begin position="1"/>
        <end position="10"/>
    </location>
</feature>
<keyword evidence="3" id="KW-0479">Metal-binding</keyword>
<dbReference type="Gene3D" id="2.60.40.650">
    <property type="match status" value="1"/>
</dbReference>
<dbReference type="NCBIfam" id="TIGR04555">
    <property type="entry name" value="sulfite_DH_soxC"/>
    <property type="match status" value="1"/>
</dbReference>
<dbReference type="FunFam" id="3.90.420.10:FF:000006">
    <property type="entry name" value="Sulfur dehydrogenase subunit SoxC"/>
    <property type="match status" value="1"/>
</dbReference>
<reference evidence="8" key="1">
    <citation type="submission" date="2020-05" db="EMBL/GenBank/DDBJ databases">
        <title>Identification of trans-AT polyketide cluster in two marine bacteria, producers of a novel glutaramide-containing polyketide sesbanimide D and analogs.</title>
        <authorList>
            <person name="Kacar D."/>
            <person name="Rodriguez P."/>
            <person name="Canedo L."/>
            <person name="Gonzalez E."/>
            <person name="Galan B."/>
            <person name="De La Calle F."/>
            <person name="Garcia J.L."/>
        </authorList>
    </citation>
    <scope>NUCLEOTIDE SEQUENCE</scope>
    <source>
        <strain evidence="8">PHM038</strain>
    </source>
</reference>
<dbReference type="InterPro" id="IPR005066">
    <property type="entry name" value="MoCF_OxRdtse_dimer"/>
</dbReference>
<dbReference type="InterPro" id="IPR006311">
    <property type="entry name" value="TAT_signal"/>
</dbReference>
<evidence type="ECO:0000313" key="8">
    <source>
        <dbReference type="EMBL" id="MBD1544974.1"/>
    </source>
</evidence>
<protein>
    <submittedName>
        <fullName evidence="8">Sulfite dehydrogenase</fullName>
        <ecNumber evidence="8">1.8.2.1</ecNumber>
    </submittedName>
</protein>
<keyword evidence="4 8" id="KW-0560">Oxidoreductase</keyword>
<dbReference type="CDD" id="cd02113">
    <property type="entry name" value="bact_SoxC_Moco"/>
    <property type="match status" value="1"/>
</dbReference>
<proteinExistence type="predicted"/>
<dbReference type="GO" id="GO:0043546">
    <property type="term" value="F:molybdopterin cofactor binding"/>
    <property type="evidence" value="ECO:0007669"/>
    <property type="project" value="TreeGrafter"/>
</dbReference>
<dbReference type="FunFam" id="2.60.40.650:FF:000004">
    <property type="entry name" value="Sulfite oxidase, putative"/>
    <property type="match status" value="1"/>
</dbReference>
<dbReference type="GO" id="GO:0008482">
    <property type="term" value="F:sulfite oxidase activity"/>
    <property type="evidence" value="ECO:0007669"/>
    <property type="project" value="TreeGrafter"/>
</dbReference>
<feature type="domain" description="Moybdenum cofactor oxidoreductase dimerisation" evidence="7">
    <location>
        <begin position="306"/>
        <end position="422"/>
    </location>
</feature>
<dbReference type="EMBL" id="JABFCZ010000002">
    <property type="protein sequence ID" value="MBD1544974.1"/>
    <property type="molecule type" value="Genomic_DNA"/>
</dbReference>
<gene>
    <name evidence="8" type="primary">soxC</name>
    <name evidence="8" type="ORF">HK439_01760</name>
</gene>
<dbReference type="InterPro" id="IPR014756">
    <property type="entry name" value="Ig_E-set"/>
</dbReference>
<dbReference type="GO" id="GO:0006790">
    <property type="term" value="P:sulfur compound metabolic process"/>
    <property type="evidence" value="ECO:0007669"/>
    <property type="project" value="TreeGrafter"/>
</dbReference>
<dbReference type="InterPro" id="IPR008335">
    <property type="entry name" value="Mopterin_OxRdtase_euk"/>
</dbReference>
<evidence type="ECO:0000259" key="7">
    <source>
        <dbReference type="Pfam" id="PF03404"/>
    </source>
</evidence>
<dbReference type="SUPFAM" id="SSF81296">
    <property type="entry name" value="E set domains"/>
    <property type="match status" value="1"/>
</dbReference>
<dbReference type="GO" id="GO:0030151">
    <property type="term" value="F:molybdenum ion binding"/>
    <property type="evidence" value="ECO:0007669"/>
    <property type="project" value="InterPro"/>
</dbReference>
<sequence length="438" mass="48393">MSDTKVTGNPLQDPASDRGPNMNRRSLLKAGLTTGGAAVAAGALTIPAQAAGDPVITEIQDWNRYLGDGVDAAPYGKPSEFEANVVRRNVEWLTADPVSSINFTPLHELDGIITPNGICFERHHGGAAQINPADHRLMINGLVDTPLVFTMEDLKRFPRQNHVYFLECAANSGMEWRGSQLNGCQYTHGMIHNVMYTGIPLKTLLEEAGIKTNGKWVLAEGADAAAMTRSIPMEKALEDCLVAFKMNGEALRPEQGYPLRLVVPGWEGNMWVKWLRRLEVGDEPWQQREETSKYTDLLANGKARRFTWVMDPKSVITSPSPQAPITHGKGPLVITGVAWSGNGKVKRVDVSIDGGRNWTTARIDGPSLSKSMHRFYLDINWDGSPLLLQSRAMDEHGYYQPTKNELRAERGENSIYHNNGIQTWHVKADGTVENVEVS</sequence>
<evidence type="ECO:0000256" key="1">
    <source>
        <dbReference type="ARBA" id="ARBA00001924"/>
    </source>
</evidence>
<evidence type="ECO:0000256" key="5">
    <source>
        <dbReference type="SAM" id="MobiDB-lite"/>
    </source>
</evidence>
<dbReference type="Gene3D" id="3.90.420.10">
    <property type="entry name" value="Oxidoreductase, molybdopterin-binding domain"/>
    <property type="match status" value="1"/>
</dbReference>
<dbReference type="PANTHER" id="PTHR19372">
    <property type="entry name" value="SULFITE REDUCTASE"/>
    <property type="match status" value="1"/>
</dbReference>
<accession>A0A926S8I0</accession>
<organism evidence="8 9">
    <name type="scientific">Roseibium aggregatum</name>
    <dbReference type="NCBI Taxonomy" id="187304"/>
    <lineage>
        <taxon>Bacteria</taxon>
        <taxon>Pseudomonadati</taxon>
        <taxon>Pseudomonadota</taxon>
        <taxon>Alphaproteobacteria</taxon>
        <taxon>Hyphomicrobiales</taxon>
        <taxon>Stappiaceae</taxon>
        <taxon>Roseibium</taxon>
    </lineage>
</organism>
<dbReference type="InterPro" id="IPR030835">
    <property type="entry name" value="Sulfite_DH_SoxC"/>
</dbReference>
<dbReference type="InterPro" id="IPR000572">
    <property type="entry name" value="OxRdtase_Mopterin-bd_dom"/>
</dbReference>
<evidence type="ECO:0000259" key="6">
    <source>
        <dbReference type="Pfam" id="PF00174"/>
    </source>
</evidence>
<comment type="cofactor">
    <cofactor evidence="1">
        <name>Mo-molybdopterin</name>
        <dbReference type="ChEBI" id="CHEBI:71302"/>
    </cofactor>
</comment>
<evidence type="ECO:0000313" key="9">
    <source>
        <dbReference type="Proteomes" id="UP000598467"/>
    </source>
</evidence>
<evidence type="ECO:0000256" key="2">
    <source>
        <dbReference type="ARBA" id="ARBA00022505"/>
    </source>
</evidence>
<dbReference type="GO" id="GO:0050310">
    <property type="term" value="F:sulfite dehydrogenase activity"/>
    <property type="evidence" value="ECO:0007669"/>
    <property type="project" value="UniProtKB-EC"/>
</dbReference>
<feature type="region of interest" description="Disordered" evidence="5">
    <location>
        <begin position="1"/>
        <end position="23"/>
    </location>
</feature>
<dbReference type="Pfam" id="PF03404">
    <property type="entry name" value="Mo-co_dimer"/>
    <property type="match status" value="1"/>
</dbReference>
<dbReference type="PROSITE" id="PS51318">
    <property type="entry name" value="TAT"/>
    <property type="match status" value="1"/>
</dbReference>
<dbReference type="AlphaFoldDB" id="A0A926S8I0"/>
<evidence type="ECO:0000256" key="4">
    <source>
        <dbReference type="ARBA" id="ARBA00023002"/>
    </source>
</evidence>
<dbReference type="PRINTS" id="PR00407">
    <property type="entry name" value="EUMOPTERIN"/>
</dbReference>
<dbReference type="GO" id="GO:0020037">
    <property type="term" value="F:heme binding"/>
    <property type="evidence" value="ECO:0007669"/>
    <property type="project" value="TreeGrafter"/>
</dbReference>
<dbReference type="Pfam" id="PF00174">
    <property type="entry name" value="Oxidored_molyb"/>
    <property type="match status" value="1"/>
</dbReference>
<dbReference type="PANTHER" id="PTHR19372:SF7">
    <property type="entry name" value="SULFITE OXIDASE, MITOCHONDRIAL"/>
    <property type="match status" value="1"/>
</dbReference>
<name>A0A926S8I0_9HYPH</name>